<keyword evidence="1" id="KW-0255">Endonuclease</keyword>
<dbReference type="Gene3D" id="3.90.75.20">
    <property type="match status" value="1"/>
</dbReference>
<keyword evidence="1" id="KW-0540">Nuclease</keyword>
<dbReference type="KEGG" id="vg:29122923"/>
<dbReference type="GO" id="GO:0004519">
    <property type="term" value="F:endonuclease activity"/>
    <property type="evidence" value="ECO:0007669"/>
    <property type="project" value="UniProtKB-KW"/>
</dbReference>
<reference evidence="1" key="1">
    <citation type="submission" date="2016-01" db="EMBL/GenBank/DDBJ databases">
        <title>A eukaryotic-like serine/threonine kinase protects bacteria against viruses.</title>
        <authorList>
            <person name="Depardieu F."/>
            <person name="Didier J.-P."/>
            <person name="Bernheim A."/>
            <person name="Sherlock A."/>
            <person name="Molina H."/>
            <person name="Duclos B."/>
            <person name="Bikard D."/>
        </authorList>
    </citation>
    <scope>NUCLEOTIDE SEQUENCE [LARGE SCALE GENOMIC DNA]</scope>
</reference>
<dbReference type="RefSeq" id="YP_009302076.1">
    <property type="nucleotide sequence ID" value="NC_031241.1"/>
</dbReference>
<keyword evidence="2" id="KW-1185">Reference proteome</keyword>
<sequence length="226" mass="26861">MVYMYEPFSHTVTKTDLSHLHNITGIPLNTLWYQKERGTYNDKLKCFFTDTMPRVNKKQEFNERVVAKDEIWKYSEKYDLYVSNLGRMKRPDGKYKFANGCNGISTVIYKNKKYRAADIVYETFIGNLKNGLHAYPKDSRYNNFIADNLFQSTLQKYRVYRRNKGVSKPVYLVDNNNQIVEEFASTVEAQKVLFIDRRNIARKCNRRYVSDGLMYMWADEYEKMNA</sequence>
<dbReference type="OrthoDB" id="7032at10239"/>
<name>A0A141VTS7_9CAUD</name>
<evidence type="ECO:0000313" key="1">
    <source>
        <dbReference type="EMBL" id="AMM44620.1"/>
    </source>
</evidence>
<protein>
    <submittedName>
        <fullName evidence="1">HNH homing endonuclease</fullName>
    </submittedName>
</protein>
<proteinExistence type="predicted"/>
<dbReference type="SMART" id="SM00497">
    <property type="entry name" value="IENR1"/>
    <property type="match status" value="1"/>
</dbReference>
<dbReference type="EMBL" id="KU598975">
    <property type="protein sequence ID" value="AMM44620.1"/>
    <property type="molecule type" value="Genomic_DNA"/>
</dbReference>
<dbReference type="Proteomes" id="UP000202699">
    <property type="component" value="Segment"/>
</dbReference>
<organism evidence="1 2">
    <name type="scientific">Staphylococcus phage CNPx</name>
    <dbReference type="NCBI Taxonomy" id="1792269"/>
    <lineage>
        <taxon>Viruses</taxon>
        <taxon>Duplodnaviria</taxon>
        <taxon>Heunggongvirae</taxon>
        <taxon>Uroviricota</taxon>
        <taxon>Caudoviricetes</taxon>
        <taxon>Rockefellervirus</taxon>
        <taxon>Rockefellervirus CNPx</taxon>
    </lineage>
</organism>
<dbReference type="InterPro" id="IPR044925">
    <property type="entry name" value="His-Me_finger_sf"/>
</dbReference>
<dbReference type="InterPro" id="IPR003647">
    <property type="entry name" value="Intron_nuc_1_rpt"/>
</dbReference>
<keyword evidence="1" id="KW-0378">Hydrolase</keyword>
<dbReference type="GeneID" id="29122923"/>
<dbReference type="SUPFAM" id="SSF54060">
    <property type="entry name" value="His-Me finger endonucleases"/>
    <property type="match status" value="1"/>
</dbReference>
<evidence type="ECO:0000313" key="2">
    <source>
        <dbReference type="Proteomes" id="UP000202699"/>
    </source>
</evidence>
<accession>A0A141VTS7</accession>